<evidence type="ECO:0000313" key="1">
    <source>
        <dbReference type="EMBL" id="KAF2843046.1"/>
    </source>
</evidence>
<evidence type="ECO:0000313" key="2">
    <source>
        <dbReference type="Proteomes" id="UP000799429"/>
    </source>
</evidence>
<protein>
    <submittedName>
        <fullName evidence="1">Uncharacterized protein</fullName>
    </submittedName>
</protein>
<sequence>MRWALPFRGFWPYDQSSVALRHLPQNGTAVLCVFEMSIRYIYIRSIHLLTGVPSVIRLFRTFYCFLHHSVFTSRCSYNMGVRSLLFAVFLFLLSTVTASLSCTPDSCLIDLSDEGNLVAAKSYCAHFTSVYSTRIAQPSPTYIRNCGHHAARVSSACGCLPTLDPTVAPALELRKKQTKRVTSDMRD</sequence>
<proteinExistence type="predicted"/>
<accession>A0A9P4SHJ1</accession>
<dbReference type="Proteomes" id="UP000799429">
    <property type="component" value="Unassembled WGS sequence"/>
</dbReference>
<dbReference type="EMBL" id="MU006089">
    <property type="protein sequence ID" value="KAF2843046.1"/>
    <property type="molecule type" value="Genomic_DNA"/>
</dbReference>
<keyword evidence="2" id="KW-1185">Reference proteome</keyword>
<name>A0A9P4SHJ1_9PEZI</name>
<reference evidence="1" key="1">
    <citation type="journal article" date="2020" name="Stud. Mycol.">
        <title>101 Dothideomycetes genomes: a test case for predicting lifestyles and emergence of pathogens.</title>
        <authorList>
            <person name="Haridas S."/>
            <person name="Albert R."/>
            <person name="Binder M."/>
            <person name="Bloem J."/>
            <person name="Labutti K."/>
            <person name="Salamov A."/>
            <person name="Andreopoulos B."/>
            <person name="Baker S."/>
            <person name="Barry K."/>
            <person name="Bills G."/>
            <person name="Bluhm B."/>
            <person name="Cannon C."/>
            <person name="Castanera R."/>
            <person name="Culley D."/>
            <person name="Daum C."/>
            <person name="Ezra D."/>
            <person name="Gonzalez J."/>
            <person name="Henrissat B."/>
            <person name="Kuo A."/>
            <person name="Liang C."/>
            <person name="Lipzen A."/>
            <person name="Lutzoni F."/>
            <person name="Magnuson J."/>
            <person name="Mondo S."/>
            <person name="Nolan M."/>
            <person name="Ohm R."/>
            <person name="Pangilinan J."/>
            <person name="Park H.-J."/>
            <person name="Ramirez L."/>
            <person name="Alfaro M."/>
            <person name="Sun H."/>
            <person name="Tritt A."/>
            <person name="Yoshinaga Y."/>
            <person name="Zwiers L.-H."/>
            <person name="Turgeon B."/>
            <person name="Goodwin S."/>
            <person name="Spatafora J."/>
            <person name="Crous P."/>
            <person name="Grigoriev I."/>
        </authorList>
    </citation>
    <scope>NUCLEOTIDE SEQUENCE</scope>
    <source>
        <strain evidence="1">CBS 101060</strain>
    </source>
</reference>
<dbReference type="AlphaFoldDB" id="A0A9P4SHJ1"/>
<comment type="caution">
    <text evidence="1">The sequence shown here is derived from an EMBL/GenBank/DDBJ whole genome shotgun (WGS) entry which is preliminary data.</text>
</comment>
<gene>
    <name evidence="1" type="ORF">M501DRAFT_54123</name>
</gene>
<organism evidence="1 2">
    <name type="scientific">Patellaria atrata CBS 101060</name>
    <dbReference type="NCBI Taxonomy" id="1346257"/>
    <lineage>
        <taxon>Eukaryota</taxon>
        <taxon>Fungi</taxon>
        <taxon>Dikarya</taxon>
        <taxon>Ascomycota</taxon>
        <taxon>Pezizomycotina</taxon>
        <taxon>Dothideomycetes</taxon>
        <taxon>Dothideomycetes incertae sedis</taxon>
        <taxon>Patellariales</taxon>
        <taxon>Patellariaceae</taxon>
        <taxon>Patellaria</taxon>
    </lineage>
</organism>